<organism evidence="2">
    <name type="scientific">marine metagenome</name>
    <dbReference type="NCBI Taxonomy" id="408172"/>
    <lineage>
        <taxon>unclassified sequences</taxon>
        <taxon>metagenomes</taxon>
        <taxon>ecological metagenomes</taxon>
    </lineage>
</organism>
<feature type="compositionally biased region" description="Acidic residues" evidence="1">
    <location>
        <begin position="222"/>
        <end position="231"/>
    </location>
</feature>
<dbReference type="AlphaFoldDB" id="A0A382PHC8"/>
<reference evidence="2" key="1">
    <citation type="submission" date="2018-05" db="EMBL/GenBank/DDBJ databases">
        <authorList>
            <person name="Lanie J.A."/>
            <person name="Ng W.-L."/>
            <person name="Kazmierczak K.M."/>
            <person name="Andrzejewski T.M."/>
            <person name="Davidsen T.M."/>
            <person name="Wayne K.J."/>
            <person name="Tettelin H."/>
            <person name="Glass J.I."/>
            <person name="Rusch D."/>
            <person name="Podicherti R."/>
            <person name="Tsui H.-C.T."/>
            <person name="Winkler M.E."/>
        </authorList>
    </citation>
    <scope>NUCLEOTIDE SEQUENCE</scope>
</reference>
<gene>
    <name evidence="2" type="ORF">METZ01_LOCUS325658</name>
</gene>
<feature type="region of interest" description="Disordered" evidence="1">
    <location>
        <begin position="207"/>
        <end position="231"/>
    </location>
</feature>
<name>A0A382PHC8_9ZZZZ</name>
<feature type="non-terminal residue" evidence="2">
    <location>
        <position position="1"/>
    </location>
</feature>
<proteinExistence type="predicted"/>
<evidence type="ECO:0000256" key="1">
    <source>
        <dbReference type="SAM" id="MobiDB-lite"/>
    </source>
</evidence>
<evidence type="ECO:0000313" key="2">
    <source>
        <dbReference type="EMBL" id="SVC72804.1"/>
    </source>
</evidence>
<accession>A0A382PHC8</accession>
<protein>
    <submittedName>
        <fullName evidence="2">Uncharacterized protein</fullName>
    </submittedName>
</protein>
<dbReference type="EMBL" id="UINC01107434">
    <property type="protein sequence ID" value="SVC72804.1"/>
    <property type="molecule type" value="Genomic_DNA"/>
</dbReference>
<sequence length="231" mass="25264">DEDEEEEEDEPKASTPDGVIILEDGTVVGVDVVFAATAAAAKEQIREKRWGRGDPRDRAAAQAERAAVHAHVQEEVASGRMTAREAQDARYKIGLTLESSYHSGYEKPLELGGAVFLCVCLSYFGGWRSSVGDYTEMVGHTGDAEAADSHEERFDHPARTWASATHKQFSMQATAVATVNATYDWVASEAKRVMREVLDVRAMERRHTVTPPVARAQQADERDGDDADAVA</sequence>